<evidence type="ECO:0000313" key="2">
    <source>
        <dbReference type="EMBL" id="WAC12483.1"/>
    </source>
</evidence>
<feature type="domain" description="DUF2147" evidence="1">
    <location>
        <begin position="30"/>
        <end position="123"/>
    </location>
</feature>
<evidence type="ECO:0000259" key="1">
    <source>
        <dbReference type="Pfam" id="PF09917"/>
    </source>
</evidence>
<dbReference type="Proteomes" id="UP001164653">
    <property type="component" value="Chromosome"/>
</dbReference>
<reference evidence="2" key="1">
    <citation type="submission" date="2022-11" db="EMBL/GenBank/DDBJ databases">
        <title>Dyadobacter pollutisoli sp. nov., isolated from plastic dumped soil.</title>
        <authorList>
            <person name="Kim J.M."/>
            <person name="Kim K.R."/>
            <person name="Lee J.K."/>
            <person name="Hao L."/>
            <person name="Jeon C.O."/>
        </authorList>
    </citation>
    <scope>NUCLEOTIDE SEQUENCE</scope>
    <source>
        <strain evidence="2">U1</strain>
    </source>
</reference>
<sequence>MNPLRKLAGCTAVILLFLCTICYGQNEITGKWLSPDGDRKIEICESNSSFFGKIIWLKSTAGKVRVGDIVLKDITYKNGHWVGKAYIPARNRDISVSISMPDKEELEITGKVGMMSQKKLWKRVE</sequence>
<dbReference type="InterPro" id="IPR019223">
    <property type="entry name" value="DUF2147"/>
</dbReference>
<dbReference type="AlphaFoldDB" id="A0A9E8SKZ6"/>
<dbReference type="RefSeq" id="WP_244824630.1">
    <property type="nucleotide sequence ID" value="NZ_CP112998.1"/>
</dbReference>
<accession>A0A9E8SKZ6</accession>
<evidence type="ECO:0000313" key="3">
    <source>
        <dbReference type="Proteomes" id="UP001164653"/>
    </source>
</evidence>
<dbReference type="Pfam" id="PF09917">
    <property type="entry name" value="DUF2147"/>
    <property type="match status" value="1"/>
</dbReference>
<dbReference type="EMBL" id="CP112998">
    <property type="protein sequence ID" value="WAC12483.1"/>
    <property type="molecule type" value="Genomic_DNA"/>
</dbReference>
<keyword evidence="3" id="KW-1185">Reference proteome</keyword>
<gene>
    <name evidence="2" type="ORF">ON006_00685</name>
</gene>
<protein>
    <submittedName>
        <fullName evidence="2">DUF2147 domain-containing protein</fullName>
    </submittedName>
</protein>
<organism evidence="2 3">
    <name type="scientific">Dyadobacter pollutisoli</name>
    <dbReference type="NCBI Taxonomy" id="2910158"/>
    <lineage>
        <taxon>Bacteria</taxon>
        <taxon>Pseudomonadati</taxon>
        <taxon>Bacteroidota</taxon>
        <taxon>Cytophagia</taxon>
        <taxon>Cytophagales</taxon>
        <taxon>Spirosomataceae</taxon>
        <taxon>Dyadobacter</taxon>
    </lineage>
</organism>
<dbReference type="Gene3D" id="2.40.128.520">
    <property type="match status" value="1"/>
</dbReference>
<proteinExistence type="predicted"/>
<dbReference type="KEGG" id="dpf:ON006_00685"/>
<name>A0A9E8SKZ6_9BACT</name>